<feature type="transmembrane region" description="Helical" evidence="1">
    <location>
        <begin position="6"/>
        <end position="24"/>
    </location>
</feature>
<keyword evidence="1" id="KW-0472">Membrane</keyword>
<organism evidence="2">
    <name type="scientific">marine sediment metagenome</name>
    <dbReference type="NCBI Taxonomy" id="412755"/>
    <lineage>
        <taxon>unclassified sequences</taxon>
        <taxon>metagenomes</taxon>
        <taxon>ecological metagenomes</taxon>
    </lineage>
</organism>
<dbReference type="EMBL" id="BART01003278">
    <property type="protein sequence ID" value="GAG54885.1"/>
    <property type="molecule type" value="Genomic_DNA"/>
</dbReference>
<feature type="transmembrane region" description="Helical" evidence="1">
    <location>
        <begin position="55"/>
        <end position="75"/>
    </location>
</feature>
<name>X0YG67_9ZZZZ</name>
<reference evidence="2" key="1">
    <citation type="journal article" date="2014" name="Front. Microbiol.">
        <title>High frequency of phylogenetically diverse reductive dehalogenase-homologous genes in deep subseafloor sedimentary metagenomes.</title>
        <authorList>
            <person name="Kawai M."/>
            <person name="Futagami T."/>
            <person name="Toyoda A."/>
            <person name="Takaki Y."/>
            <person name="Nishi S."/>
            <person name="Hori S."/>
            <person name="Arai W."/>
            <person name="Tsubouchi T."/>
            <person name="Morono Y."/>
            <person name="Uchiyama I."/>
            <person name="Ito T."/>
            <person name="Fujiyama A."/>
            <person name="Inagaki F."/>
            <person name="Takami H."/>
        </authorList>
    </citation>
    <scope>NUCLEOTIDE SEQUENCE</scope>
    <source>
        <strain evidence="2">Expedition CK06-06</strain>
    </source>
</reference>
<evidence type="ECO:0000256" key="1">
    <source>
        <dbReference type="SAM" id="Phobius"/>
    </source>
</evidence>
<proteinExistence type="predicted"/>
<gene>
    <name evidence="2" type="ORF">S01H4_09203</name>
</gene>
<protein>
    <submittedName>
        <fullName evidence="2">Uncharacterized protein</fullName>
    </submittedName>
</protein>
<feature type="transmembrane region" description="Helical" evidence="1">
    <location>
        <begin position="31"/>
        <end position="49"/>
    </location>
</feature>
<dbReference type="AlphaFoldDB" id="X0YG67"/>
<keyword evidence="1" id="KW-1133">Transmembrane helix</keyword>
<accession>X0YG67</accession>
<sequence length="84" mass="8945">MIGTLIALGCLFAAVALILGLIFMPRTVAMLFGIHIAIPYLGQLAVMLGKDYSPVMAIITLVILVIALALIDLPLEEVLVLSRV</sequence>
<comment type="caution">
    <text evidence="2">The sequence shown here is derived from an EMBL/GenBank/DDBJ whole genome shotgun (WGS) entry which is preliminary data.</text>
</comment>
<keyword evidence="1" id="KW-0812">Transmembrane</keyword>
<evidence type="ECO:0000313" key="2">
    <source>
        <dbReference type="EMBL" id="GAG54885.1"/>
    </source>
</evidence>